<dbReference type="PROSITE" id="PS00151">
    <property type="entry name" value="ACYLPHOSPHATASE_2"/>
    <property type="match status" value="1"/>
</dbReference>
<dbReference type="Gene3D" id="3.30.70.100">
    <property type="match status" value="1"/>
</dbReference>
<evidence type="ECO:0000256" key="6">
    <source>
        <dbReference type="RuleBase" id="RU000553"/>
    </source>
</evidence>
<feature type="active site" evidence="5">
    <location>
        <position position="38"/>
    </location>
</feature>
<dbReference type="PROSITE" id="PS00150">
    <property type="entry name" value="ACYLPHOSPHATASE_1"/>
    <property type="match status" value="1"/>
</dbReference>
<dbReference type="NCBIfam" id="NF011000">
    <property type="entry name" value="PRK14426.1"/>
    <property type="match status" value="1"/>
</dbReference>
<dbReference type="Proteomes" id="UP000326936">
    <property type="component" value="Chromosome"/>
</dbReference>
<reference evidence="9 10" key="1">
    <citation type="submission" date="2019-10" db="EMBL/GenBank/DDBJ databases">
        <title>Complete genome sequence of Vibrio sp. strain THAF100, isolated from non-filtered water from the water column of tank 6 of a marine aquarium containing stony-coral fragments. Water maintained at 26 degree C.</title>
        <authorList>
            <person name="Ruckert C."/>
            <person name="Franco A."/>
            <person name="Kalinowski J."/>
            <person name="Glaeser S."/>
        </authorList>
    </citation>
    <scope>NUCLEOTIDE SEQUENCE [LARGE SCALE GENOMIC DNA]</scope>
    <source>
        <strain evidence="9 10">THAF100</strain>
    </source>
</reference>
<evidence type="ECO:0000313" key="10">
    <source>
        <dbReference type="Proteomes" id="UP000326936"/>
    </source>
</evidence>
<keyword evidence="5 6" id="KW-0378">Hydrolase</keyword>
<dbReference type="EC" id="3.6.1.7" evidence="2 5"/>
<dbReference type="EMBL" id="CP045350">
    <property type="protein sequence ID" value="QFT26174.1"/>
    <property type="molecule type" value="Genomic_DNA"/>
</dbReference>
<keyword evidence="10" id="KW-1185">Reference proteome</keyword>
<feature type="active site" evidence="5">
    <location>
        <position position="20"/>
    </location>
</feature>
<accession>A0A5P9CIW7</accession>
<comment type="similarity">
    <text evidence="1 7">Belongs to the acylphosphatase family.</text>
</comment>
<evidence type="ECO:0000256" key="4">
    <source>
        <dbReference type="ARBA" id="ARBA00047645"/>
    </source>
</evidence>
<proteinExistence type="inferred from homology"/>
<protein>
    <recommendedName>
        <fullName evidence="3 5">Acylphosphatase</fullName>
        <ecNumber evidence="2 5">3.6.1.7</ecNumber>
    </recommendedName>
</protein>
<dbReference type="AlphaFoldDB" id="A0A5P9CIW7"/>
<organism evidence="9 10">
    <name type="scientific">Vibrio aquimaris</name>
    <dbReference type="NCBI Taxonomy" id="2587862"/>
    <lineage>
        <taxon>Bacteria</taxon>
        <taxon>Pseudomonadati</taxon>
        <taxon>Pseudomonadota</taxon>
        <taxon>Gammaproteobacteria</taxon>
        <taxon>Vibrionales</taxon>
        <taxon>Vibrionaceae</taxon>
        <taxon>Vibrio</taxon>
    </lineage>
</organism>
<name>A0A5P9CIW7_9VIBR</name>
<dbReference type="Pfam" id="PF00708">
    <property type="entry name" value="Acylphosphatase"/>
    <property type="match status" value="1"/>
</dbReference>
<dbReference type="PANTHER" id="PTHR47268">
    <property type="entry name" value="ACYLPHOSPHATASE"/>
    <property type="match status" value="1"/>
</dbReference>
<dbReference type="InterPro" id="IPR036046">
    <property type="entry name" value="Acylphosphatase-like_dom_sf"/>
</dbReference>
<dbReference type="KEGG" id="vaq:FIV01_07020"/>
<evidence type="ECO:0000256" key="5">
    <source>
        <dbReference type="PROSITE-ProRule" id="PRU00520"/>
    </source>
</evidence>
<gene>
    <name evidence="9" type="primary">acyP</name>
    <name evidence="9" type="ORF">FIV01_07020</name>
</gene>
<evidence type="ECO:0000256" key="2">
    <source>
        <dbReference type="ARBA" id="ARBA00012150"/>
    </source>
</evidence>
<dbReference type="PROSITE" id="PS51160">
    <property type="entry name" value="ACYLPHOSPHATASE_3"/>
    <property type="match status" value="1"/>
</dbReference>
<evidence type="ECO:0000256" key="3">
    <source>
        <dbReference type="ARBA" id="ARBA00015991"/>
    </source>
</evidence>
<dbReference type="SUPFAM" id="SSF54975">
    <property type="entry name" value="Acylphosphatase/BLUF domain-like"/>
    <property type="match status" value="1"/>
</dbReference>
<dbReference type="InterPro" id="IPR017968">
    <property type="entry name" value="Acylphosphatase_CS"/>
</dbReference>
<evidence type="ECO:0000256" key="1">
    <source>
        <dbReference type="ARBA" id="ARBA00005614"/>
    </source>
</evidence>
<dbReference type="InterPro" id="IPR001792">
    <property type="entry name" value="Acylphosphatase-like_dom"/>
</dbReference>
<dbReference type="RefSeq" id="WP_152430358.1">
    <property type="nucleotide sequence ID" value="NZ_CBCSDK010000002.1"/>
</dbReference>
<dbReference type="InterPro" id="IPR020456">
    <property type="entry name" value="Acylphosphatase"/>
</dbReference>
<dbReference type="PANTHER" id="PTHR47268:SF4">
    <property type="entry name" value="ACYLPHOSPHATASE"/>
    <property type="match status" value="1"/>
</dbReference>
<sequence length="90" mass="10129">MDFECKRFLIGGCVQGVGFRYHTSQQAMKFGLTGYAKNLTNGQVEVVICGHSQKMVEMEQWLQNGPKTSSVESVESESIPYQLMTDFDIL</sequence>
<feature type="domain" description="Acylphosphatase-like" evidence="8">
    <location>
        <begin position="5"/>
        <end position="90"/>
    </location>
</feature>
<evidence type="ECO:0000313" key="9">
    <source>
        <dbReference type="EMBL" id="QFT26174.1"/>
    </source>
</evidence>
<evidence type="ECO:0000256" key="7">
    <source>
        <dbReference type="RuleBase" id="RU004168"/>
    </source>
</evidence>
<dbReference type="GO" id="GO:0003998">
    <property type="term" value="F:acylphosphatase activity"/>
    <property type="evidence" value="ECO:0007669"/>
    <property type="project" value="UniProtKB-EC"/>
</dbReference>
<evidence type="ECO:0000259" key="8">
    <source>
        <dbReference type="PROSITE" id="PS51160"/>
    </source>
</evidence>
<dbReference type="OrthoDB" id="5295388at2"/>
<comment type="catalytic activity">
    <reaction evidence="4 5 6">
        <text>an acyl phosphate + H2O = a carboxylate + phosphate + H(+)</text>
        <dbReference type="Rhea" id="RHEA:14965"/>
        <dbReference type="ChEBI" id="CHEBI:15377"/>
        <dbReference type="ChEBI" id="CHEBI:15378"/>
        <dbReference type="ChEBI" id="CHEBI:29067"/>
        <dbReference type="ChEBI" id="CHEBI:43474"/>
        <dbReference type="ChEBI" id="CHEBI:59918"/>
        <dbReference type="EC" id="3.6.1.7"/>
    </reaction>
</comment>